<gene>
    <name evidence="1" type="ORF">UFOVP20_37</name>
</gene>
<sequence length="533" mass="53156">MAITVKHTKVSAVPDGADTSVVRPSDWNADHTLVGVGTAAALDAGVANGVASLDSTGKVPVSQIPQLGDLNYQGIWNATTNTPTLVSSTGTKGYYYVVSVAGTTNLNGITDWQIGDWAVFNGTAWQKIDNTDLVTSVNGYTGAVVLTAADVSAVPYTGATTAIDLNTKTLTNVSRLGINSTAIPDILVRAYGDNNSTSRISIRGYSSDANSSSMRVAKFRGTAGAPQAPQSGDSLGKFELAGYGTTSSTGYPQVSVEGVATENWGATARGAKAVVKVTPNTTINQVTALTINQDSTAVFANTVTANGVLLTGNTGTVTGVTATAPVVSSGGTAPIISMAAATASVNGYLTSADWSTFNSKQAAGTYVNSVSATAPIVSSGGVTPNLTMAAATSSVNGYLTSTDWSTFNSKGSGSVTSVAASVPSFLSIAGSPITSSGTLAITYSGTALPAANGGTGLTSPGTSGNVLTSNGTAWVSSAPVSSNITAQGLFENANTISANYTIGTGNNAVSAGPITIASGVTVTVPSGSVWAIV</sequence>
<organism evidence="1">
    <name type="scientific">uncultured Caudovirales phage</name>
    <dbReference type="NCBI Taxonomy" id="2100421"/>
    <lineage>
        <taxon>Viruses</taxon>
        <taxon>Duplodnaviria</taxon>
        <taxon>Heunggongvirae</taxon>
        <taxon>Uroviricota</taxon>
        <taxon>Caudoviricetes</taxon>
        <taxon>Peduoviridae</taxon>
        <taxon>Maltschvirus</taxon>
        <taxon>Maltschvirus maltsch</taxon>
    </lineage>
</organism>
<protein>
    <submittedName>
        <fullName evidence="1">Uncharacterized protein</fullName>
    </submittedName>
</protein>
<reference evidence="1" key="1">
    <citation type="submission" date="2020-04" db="EMBL/GenBank/DDBJ databases">
        <authorList>
            <person name="Chiriac C."/>
            <person name="Salcher M."/>
            <person name="Ghai R."/>
            <person name="Kavagutti S V."/>
        </authorList>
    </citation>
    <scope>NUCLEOTIDE SEQUENCE</scope>
</reference>
<proteinExistence type="predicted"/>
<name>A0A6J5KIM0_9CAUD</name>
<accession>A0A6J5KIM0</accession>
<evidence type="ECO:0000313" key="1">
    <source>
        <dbReference type="EMBL" id="CAB4121988.1"/>
    </source>
</evidence>
<dbReference type="EMBL" id="LR796156">
    <property type="protein sequence ID" value="CAB4121988.1"/>
    <property type="molecule type" value="Genomic_DNA"/>
</dbReference>